<feature type="chain" id="PRO_5002633333" description="Neutral ceramidase" evidence="6">
    <location>
        <begin position="30"/>
        <end position="764"/>
    </location>
</feature>
<keyword evidence="4" id="KW-0862">Zinc</keyword>
<evidence type="ECO:0000256" key="2">
    <source>
        <dbReference type="ARBA" id="ARBA00022801"/>
    </source>
</evidence>
<dbReference type="AlphaFoldDB" id="A1CR15"/>
<protein>
    <recommendedName>
        <fullName evidence="5">Neutral ceramidase</fullName>
        <ecNumber evidence="5">3.5.1.23</ecNumber>
    </recommendedName>
</protein>
<dbReference type="GO" id="GO:0046872">
    <property type="term" value="F:metal ion binding"/>
    <property type="evidence" value="ECO:0007669"/>
    <property type="project" value="UniProtKB-KW"/>
</dbReference>
<feature type="signal peptide" evidence="6">
    <location>
        <begin position="1"/>
        <end position="29"/>
    </location>
</feature>
<evidence type="ECO:0000259" key="8">
    <source>
        <dbReference type="Pfam" id="PF17048"/>
    </source>
</evidence>
<evidence type="ECO:0000256" key="4">
    <source>
        <dbReference type="PIRSR" id="PIRSR606823-2"/>
    </source>
</evidence>
<dbReference type="VEuPathDB" id="FungiDB:ACLA_028110"/>
<dbReference type="GO" id="GO:0005576">
    <property type="term" value="C:extracellular region"/>
    <property type="evidence" value="ECO:0007669"/>
    <property type="project" value="TreeGrafter"/>
</dbReference>
<feature type="binding site" evidence="4">
    <location>
        <position position="264"/>
    </location>
    <ligand>
        <name>Zn(2+)</name>
        <dbReference type="ChEBI" id="CHEBI:29105"/>
    </ligand>
</feature>
<proteinExistence type="inferred from homology"/>
<gene>
    <name evidence="9" type="ORF">ACLA_028110</name>
</gene>
<dbReference type="EC" id="3.5.1.23" evidence="5"/>
<evidence type="ECO:0000313" key="10">
    <source>
        <dbReference type="Proteomes" id="UP000006701"/>
    </source>
</evidence>
<evidence type="ECO:0000259" key="7">
    <source>
        <dbReference type="Pfam" id="PF04734"/>
    </source>
</evidence>
<comment type="catalytic activity">
    <reaction evidence="5">
        <text>an N-acylsphing-4-enine + H2O = sphing-4-enine + a fatty acid</text>
        <dbReference type="Rhea" id="RHEA:20856"/>
        <dbReference type="ChEBI" id="CHEBI:15377"/>
        <dbReference type="ChEBI" id="CHEBI:28868"/>
        <dbReference type="ChEBI" id="CHEBI:52639"/>
        <dbReference type="ChEBI" id="CHEBI:57756"/>
        <dbReference type="EC" id="3.5.1.23"/>
    </reaction>
</comment>
<name>A1CR15_ASPCL</name>
<dbReference type="Proteomes" id="UP000006701">
    <property type="component" value="Unassembled WGS sequence"/>
</dbReference>
<feature type="binding site" evidence="4">
    <location>
        <position position="512"/>
    </location>
    <ligand>
        <name>Zn(2+)</name>
        <dbReference type="ChEBI" id="CHEBI:29105"/>
    </ligand>
</feature>
<dbReference type="GeneID" id="4701988"/>
<keyword evidence="10" id="KW-1185">Reference proteome</keyword>
<feature type="domain" description="Neutral/alkaline non-lysosomal ceramidase N-terminal" evidence="7">
    <location>
        <begin position="59"/>
        <end position="581"/>
    </location>
</feature>
<dbReference type="OrthoDB" id="191371at2759"/>
<reference evidence="9 10" key="1">
    <citation type="journal article" date="2008" name="PLoS Genet.">
        <title>Genomic islands in the pathogenic filamentous fungus Aspergillus fumigatus.</title>
        <authorList>
            <person name="Fedorova N.D."/>
            <person name="Khaldi N."/>
            <person name="Joardar V.S."/>
            <person name="Maiti R."/>
            <person name="Amedeo P."/>
            <person name="Anderson M.J."/>
            <person name="Crabtree J."/>
            <person name="Silva J.C."/>
            <person name="Badger J.H."/>
            <person name="Albarraq A."/>
            <person name="Angiuoli S."/>
            <person name="Bussey H."/>
            <person name="Bowyer P."/>
            <person name="Cotty P.J."/>
            <person name="Dyer P.S."/>
            <person name="Egan A."/>
            <person name="Galens K."/>
            <person name="Fraser-Liggett C.M."/>
            <person name="Haas B.J."/>
            <person name="Inman J.M."/>
            <person name="Kent R."/>
            <person name="Lemieux S."/>
            <person name="Malavazi I."/>
            <person name="Orvis J."/>
            <person name="Roemer T."/>
            <person name="Ronning C.M."/>
            <person name="Sundaram J.P."/>
            <person name="Sutton G."/>
            <person name="Turner G."/>
            <person name="Venter J.C."/>
            <person name="White O.R."/>
            <person name="Whitty B.R."/>
            <person name="Youngman P."/>
            <person name="Wolfe K.H."/>
            <person name="Goldman G.H."/>
            <person name="Wortman J.R."/>
            <person name="Jiang B."/>
            <person name="Denning D.W."/>
            <person name="Nierman W.C."/>
        </authorList>
    </citation>
    <scope>NUCLEOTIDE SEQUENCE [LARGE SCALE GENOMIC DNA]</scope>
    <source>
        <strain evidence="10">ATCC 1007 / CBS 513.65 / DSM 816 / NCTC 3887 / NRRL 1</strain>
    </source>
</reference>
<evidence type="ECO:0000313" key="9">
    <source>
        <dbReference type="EMBL" id="EAW08086.1"/>
    </source>
</evidence>
<evidence type="ECO:0000256" key="6">
    <source>
        <dbReference type="SAM" id="SignalP"/>
    </source>
</evidence>
<keyword evidence="6" id="KW-0732">Signal</keyword>
<dbReference type="STRING" id="344612.A1CR15"/>
<evidence type="ECO:0000256" key="1">
    <source>
        <dbReference type="ARBA" id="ARBA00009835"/>
    </source>
</evidence>
<sequence>MANFKIGVAFAGTLVTALVLLQLLSIVQTYNPPPSFDSVEKQSSKWEQRAADPVSDDVFLLGAGKADITGPVVEVAFGGYAMLEQIGTGLRQRIYSRAFIVANPDQPDDTSIYLVIDALTGDTAVRHGVLEALAKLGGDYARYGERNVALTGTHSHSGPGAWMNYLLPQIPSKGFDKQSYQAIVDGVVLSIQRAHESLAPGRLSFGSIDIENANINRSPYSYDANPEDEKARYSANVDKTMTLLRFDRESDNKTTAILTFFPVHGTSMYNNNTLVTGDNKGVAAWLFERSVQDDGKFADNFVAGFSQSNVGDTSPNVLGAWCEDGSEQMCRYTDSTCGGKTEDCHGRGPFFREKDNGAKSCFEIGRLQYSAAKKLYSQIDANPTQVTGSSNVRAFHAYRDLAGYTFQSPFNSSMLTTCSASLGFSFAGGTTDGPGMFDFTQNSSGPANSNPLWYVARAFIHQPSKEQRECQAPKSILLDVGANKEPYPWEPNIVDIQVLRVGQLLIIISTSEATTMSGRRWKEAVAKSAKDVLSIKNPLVVLGAPSNSYAHYVATEEEYSIQRYEGASTLYGPNTLAAYINLTLSYLPYLGDSPDVATLPQMPSGLQPPINTDKSLTFIPGVVYDNAPIGKSFGDVVSTVSKTTYKPGETASTTFVGANPRNNLRQGSTFAAVERQNPDTGKWETVRTDNDWNLMYHWKRTNGVLGYSEVTLEWQIEDDYYNLDNPNALQAGTYRFHYYGDSKNVQGKIKSFEGIGKSFTVATN</sequence>
<comment type="similarity">
    <text evidence="1 5">Belongs to the neutral ceramidase family.</text>
</comment>
<dbReference type="GO" id="GO:0046512">
    <property type="term" value="P:sphingosine biosynthetic process"/>
    <property type="evidence" value="ECO:0007669"/>
    <property type="project" value="TreeGrafter"/>
</dbReference>
<dbReference type="HOGENOM" id="CLU_011300_0_1_1"/>
<dbReference type="EMBL" id="DS027059">
    <property type="protein sequence ID" value="EAW08086.1"/>
    <property type="molecule type" value="Genomic_DNA"/>
</dbReference>
<dbReference type="KEGG" id="act:ACLA_028110"/>
<dbReference type="GO" id="GO:0017040">
    <property type="term" value="F:N-acylsphingosine amidohydrolase activity"/>
    <property type="evidence" value="ECO:0007669"/>
    <property type="project" value="UniProtKB-UniRule"/>
</dbReference>
<keyword evidence="2 5" id="KW-0378">Hydrolase</keyword>
<dbReference type="Pfam" id="PF04734">
    <property type="entry name" value="Ceramidase_alk"/>
    <property type="match status" value="1"/>
</dbReference>
<dbReference type="Gene3D" id="2.60.40.2300">
    <property type="entry name" value="Neutral/alkaline non-lysosomal ceramidase, C-terminal domain"/>
    <property type="match status" value="1"/>
</dbReference>
<feature type="binding site" evidence="4">
    <location>
        <position position="552"/>
    </location>
    <ligand>
        <name>Zn(2+)</name>
        <dbReference type="ChEBI" id="CHEBI:29105"/>
    </ligand>
</feature>
<dbReference type="PANTHER" id="PTHR12670">
    <property type="entry name" value="CERAMIDASE"/>
    <property type="match status" value="1"/>
</dbReference>
<feature type="binding site" evidence="4">
    <location>
        <position position="154"/>
    </location>
    <ligand>
        <name>Zn(2+)</name>
        <dbReference type="ChEBI" id="CHEBI:29105"/>
    </ligand>
</feature>
<comment type="cofactor">
    <cofactor evidence="4">
        <name>Zn(2+)</name>
        <dbReference type="ChEBI" id="CHEBI:29105"/>
    </cofactor>
    <text evidence="4">Binds 1 zinc ion per subunit.</text>
</comment>
<dbReference type="GO" id="GO:0046514">
    <property type="term" value="P:ceramide catabolic process"/>
    <property type="evidence" value="ECO:0007669"/>
    <property type="project" value="InterPro"/>
</dbReference>
<dbReference type="InterPro" id="IPR031331">
    <property type="entry name" value="NEUT/ALK_ceramidase_C"/>
</dbReference>
<evidence type="ECO:0000256" key="5">
    <source>
        <dbReference type="RuleBase" id="RU366019"/>
    </source>
</evidence>
<keyword evidence="5" id="KW-0443">Lipid metabolism</keyword>
<dbReference type="InterPro" id="IPR006823">
    <property type="entry name" value="Ceramidase_alk"/>
</dbReference>
<feature type="domain" description="Neutral/alkaline non-lysosomal ceramidase C-terminal" evidence="8">
    <location>
        <begin position="586"/>
        <end position="761"/>
    </location>
</feature>
<keyword evidence="5" id="KW-0746">Sphingolipid metabolism</keyword>
<organism evidence="9 10">
    <name type="scientific">Aspergillus clavatus (strain ATCC 1007 / CBS 513.65 / DSM 816 / NCTC 3887 / NRRL 1 / QM 1276 / 107)</name>
    <dbReference type="NCBI Taxonomy" id="344612"/>
    <lineage>
        <taxon>Eukaryota</taxon>
        <taxon>Fungi</taxon>
        <taxon>Dikarya</taxon>
        <taxon>Ascomycota</taxon>
        <taxon>Pezizomycotina</taxon>
        <taxon>Eurotiomycetes</taxon>
        <taxon>Eurotiomycetidae</taxon>
        <taxon>Eurotiales</taxon>
        <taxon>Aspergillaceae</taxon>
        <taxon>Aspergillus</taxon>
        <taxon>Aspergillus subgen. Fumigati</taxon>
    </lineage>
</organism>
<dbReference type="GO" id="GO:0042759">
    <property type="term" value="P:long-chain fatty acid biosynthetic process"/>
    <property type="evidence" value="ECO:0007669"/>
    <property type="project" value="TreeGrafter"/>
</dbReference>
<dbReference type="eggNOG" id="KOG2232">
    <property type="taxonomic scope" value="Eukaryota"/>
</dbReference>
<feature type="active site" description="Nucleophile" evidence="3">
    <location>
        <position position="314"/>
    </location>
</feature>
<dbReference type="Pfam" id="PF17048">
    <property type="entry name" value="Ceramidse_alk_C"/>
    <property type="match status" value="1"/>
</dbReference>
<dbReference type="PANTHER" id="PTHR12670:SF1">
    <property type="entry name" value="NEUTRAL CERAMIDASE"/>
    <property type="match status" value="1"/>
</dbReference>
<dbReference type="GO" id="GO:0016020">
    <property type="term" value="C:membrane"/>
    <property type="evidence" value="ECO:0007669"/>
    <property type="project" value="GOC"/>
</dbReference>
<dbReference type="OMA" id="WTQVRSD"/>
<dbReference type="FunFam" id="2.60.40.2300:FF:000004">
    <property type="entry name" value="Neutral/alkaline nonlysosomal ceramidase, putative"/>
    <property type="match status" value="1"/>
</dbReference>
<keyword evidence="4" id="KW-0479">Metal-binding</keyword>
<evidence type="ECO:0000256" key="3">
    <source>
        <dbReference type="PIRSR" id="PIRSR606823-1"/>
    </source>
</evidence>
<dbReference type="InterPro" id="IPR031329">
    <property type="entry name" value="NEUT/ALK_ceramidase_N"/>
</dbReference>
<accession>A1CR15</accession>
<dbReference type="RefSeq" id="XP_001269512.1">
    <property type="nucleotide sequence ID" value="XM_001269511.1"/>
</dbReference>
<dbReference type="InterPro" id="IPR038445">
    <property type="entry name" value="NCDase_C_sf"/>
</dbReference>